<evidence type="ECO:0000313" key="1">
    <source>
        <dbReference type="EMBL" id="SEI24687.1"/>
    </source>
</evidence>
<reference evidence="1 2" key="1">
    <citation type="submission" date="2016-10" db="EMBL/GenBank/DDBJ databases">
        <authorList>
            <person name="de Groot N.N."/>
        </authorList>
    </citation>
    <scope>NUCLEOTIDE SEQUENCE [LARGE SCALE GENOMIC DNA]</scope>
    <source>
        <strain evidence="1 2">LMG 2158</strain>
    </source>
</reference>
<dbReference type="Proteomes" id="UP000182272">
    <property type="component" value="Chromosome I"/>
</dbReference>
<organism evidence="1 2">
    <name type="scientific">Pseudomonas asplenii</name>
    <dbReference type="NCBI Taxonomy" id="53407"/>
    <lineage>
        <taxon>Bacteria</taxon>
        <taxon>Pseudomonadati</taxon>
        <taxon>Pseudomonadota</taxon>
        <taxon>Gammaproteobacteria</taxon>
        <taxon>Pseudomonadales</taxon>
        <taxon>Pseudomonadaceae</taxon>
        <taxon>Pseudomonas</taxon>
    </lineage>
</organism>
<protein>
    <submittedName>
        <fullName evidence="1">Uncharacterized protein</fullName>
    </submittedName>
</protein>
<dbReference type="EMBL" id="LT629972">
    <property type="protein sequence ID" value="SEI24687.1"/>
    <property type="molecule type" value="Genomic_DNA"/>
</dbReference>
<dbReference type="AlphaFoldDB" id="A0A1H6P5E2"/>
<proteinExistence type="predicted"/>
<gene>
    <name evidence="1" type="ORF">SAMN05216581_5587</name>
</gene>
<dbReference type="RefSeq" id="WP_155250509.1">
    <property type="nucleotide sequence ID" value="NZ_LT629972.1"/>
</dbReference>
<accession>A0A1H6P5E2</accession>
<sequence length="59" mass="6431">MIAQSPAQDLLKGACKTVDPHFSRAKFGVVDCSHTVLWTASQPPLGCRTHDGKNHEQQS</sequence>
<name>A0A1H6P5E2_9PSED</name>
<evidence type="ECO:0000313" key="2">
    <source>
        <dbReference type="Proteomes" id="UP000182272"/>
    </source>
</evidence>